<accession>A0A4R8CGN8</accession>
<dbReference type="Pfam" id="PF00160">
    <property type="entry name" value="Pro_isomerase"/>
    <property type="match status" value="1"/>
</dbReference>
<dbReference type="Gene3D" id="2.40.100.10">
    <property type="entry name" value="Cyclophilin-like"/>
    <property type="match status" value="1"/>
</dbReference>
<dbReference type="Proteomes" id="UP000295146">
    <property type="component" value="Unassembled WGS sequence"/>
</dbReference>
<dbReference type="InterPro" id="IPR029000">
    <property type="entry name" value="Cyclophilin-like_dom_sf"/>
</dbReference>
<evidence type="ECO:0000313" key="2">
    <source>
        <dbReference type="EMBL" id="TDW75519.1"/>
    </source>
</evidence>
<dbReference type="RefSeq" id="WP_134097773.1">
    <property type="nucleotide sequence ID" value="NZ_SODP01000001.1"/>
</dbReference>
<proteinExistence type="predicted"/>
<sequence>MRHWKRVVAVLLVAAIALVVEGWAARAQAAAFFKSCHYERVPGETGRPPYSLAPTIGLVKVTIRTNHGDLVLTLDRSTAPCAVHSFTYLAVKRFYNQTPCPRHTRAILECGAGRPGYHFTPELTGHETYPRGIVALSNTPVLGNTATFFILGLDATLPPTSTIIGKLTAGTAVLNHLSTTQPTTIQEVLIG</sequence>
<dbReference type="EMBL" id="SODP01000001">
    <property type="protein sequence ID" value="TDW75519.1"/>
    <property type="molecule type" value="Genomic_DNA"/>
</dbReference>
<keyword evidence="3" id="KW-1185">Reference proteome</keyword>
<name>A0A4R8CGN8_9ACTN</name>
<dbReference type="SUPFAM" id="SSF50891">
    <property type="entry name" value="Cyclophilin-like"/>
    <property type="match status" value="1"/>
</dbReference>
<gene>
    <name evidence="2" type="ORF">EV653_0653</name>
</gene>
<dbReference type="OrthoDB" id="5507614at2"/>
<evidence type="ECO:0000313" key="3">
    <source>
        <dbReference type="Proteomes" id="UP000295146"/>
    </source>
</evidence>
<dbReference type="GO" id="GO:0003755">
    <property type="term" value="F:peptidyl-prolyl cis-trans isomerase activity"/>
    <property type="evidence" value="ECO:0007669"/>
    <property type="project" value="InterPro"/>
</dbReference>
<keyword evidence="2" id="KW-0413">Isomerase</keyword>
<organism evidence="2 3">
    <name type="scientific">Kribbella pratensis</name>
    <dbReference type="NCBI Taxonomy" id="2512112"/>
    <lineage>
        <taxon>Bacteria</taxon>
        <taxon>Bacillati</taxon>
        <taxon>Actinomycetota</taxon>
        <taxon>Actinomycetes</taxon>
        <taxon>Propionibacteriales</taxon>
        <taxon>Kribbellaceae</taxon>
        <taxon>Kribbella</taxon>
    </lineage>
</organism>
<evidence type="ECO:0000259" key="1">
    <source>
        <dbReference type="Pfam" id="PF00160"/>
    </source>
</evidence>
<comment type="caution">
    <text evidence="2">The sequence shown here is derived from an EMBL/GenBank/DDBJ whole genome shotgun (WGS) entry which is preliminary data.</text>
</comment>
<dbReference type="AlphaFoldDB" id="A0A4R8CGN8"/>
<dbReference type="InterPro" id="IPR002130">
    <property type="entry name" value="Cyclophilin-type_PPIase_dom"/>
</dbReference>
<reference evidence="2 3" key="1">
    <citation type="submission" date="2019-03" db="EMBL/GenBank/DDBJ databases">
        <title>Genomic Encyclopedia of Type Strains, Phase III (KMG-III): the genomes of soil and plant-associated and newly described type strains.</title>
        <authorList>
            <person name="Whitman W."/>
        </authorList>
    </citation>
    <scope>NUCLEOTIDE SEQUENCE [LARGE SCALE GENOMIC DNA]</scope>
    <source>
        <strain evidence="2 3">VKM Ac-2573</strain>
    </source>
</reference>
<feature type="domain" description="PPIase cyclophilin-type" evidence="1">
    <location>
        <begin position="61"/>
        <end position="181"/>
    </location>
</feature>
<protein>
    <submittedName>
        <fullName evidence="2">Cyclophilin family peptidyl-prolyl cis-trans isomerase</fullName>
    </submittedName>
</protein>